<dbReference type="PROSITE" id="PS00211">
    <property type="entry name" value="ABC_TRANSPORTER_1"/>
    <property type="match status" value="1"/>
</dbReference>
<evidence type="ECO:0000256" key="1">
    <source>
        <dbReference type="ARBA" id="ARBA00022448"/>
    </source>
</evidence>
<evidence type="ECO:0000313" key="6">
    <source>
        <dbReference type="Proteomes" id="UP000245506"/>
    </source>
</evidence>
<dbReference type="RefSeq" id="WP_109821608.1">
    <property type="nucleotide sequence ID" value="NZ_QGKL01000006.1"/>
</dbReference>
<keyword evidence="6" id="KW-1185">Reference proteome</keyword>
<dbReference type="PANTHER" id="PTHR43067">
    <property type="entry name" value="OLIGOPEPTIDE/DIPEPTIDE ABC TRANSPORTER, ATPASE SUBUNIT"/>
    <property type="match status" value="1"/>
</dbReference>
<dbReference type="SUPFAM" id="SSF52540">
    <property type="entry name" value="P-loop containing nucleoside triphosphate hydrolases"/>
    <property type="match status" value="1"/>
</dbReference>
<dbReference type="GO" id="GO:0055085">
    <property type="term" value="P:transmembrane transport"/>
    <property type="evidence" value="ECO:0007669"/>
    <property type="project" value="UniProtKB-ARBA"/>
</dbReference>
<dbReference type="OrthoDB" id="9784450at2"/>
<evidence type="ECO:0000313" key="5">
    <source>
        <dbReference type="EMBL" id="PWQ99342.1"/>
    </source>
</evidence>
<dbReference type="Proteomes" id="UP000245506">
    <property type="component" value="Unassembled WGS sequence"/>
</dbReference>
<dbReference type="GO" id="GO:0015833">
    <property type="term" value="P:peptide transport"/>
    <property type="evidence" value="ECO:0007669"/>
    <property type="project" value="InterPro"/>
</dbReference>
<dbReference type="FunFam" id="3.40.50.300:FF:000016">
    <property type="entry name" value="Oligopeptide ABC transporter ATP-binding component"/>
    <property type="match status" value="1"/>
</dbReference>
<keyword evidence="1" id="KW-0813">Transport</keyword>
<dbReference type="GO" id="GO:0005524">
    <property type="term" value="F:ATP binding"/>
    <property type="evidence" value="ECO:0007669"/>
    <property type="project" value="UniProtKB-KW"/>
</dbReference>
<evidence type="ECO:0000256" key="3">
    <source>
        <dbReference type="ARBA" id="ARBA00022840"/>
    </source>
</evidence>
<proteinExistence type="predicted"/>
<accession>A0A317CSP0</accession>
<dbReference type="NCBIfam" id="TIGR01727">
    <property type="entry name" value="oligo_HPY"/>
    <property type="match status" value="1"/>
</dbReference>
<dbReference type="InterPro" id="IPR013563">
    <property type="entry name" value="Oligopep_ABC_C"/>
</dbReference>
<feature type="domain" description="ABC transporter" evidence="4">
    <location>
        <begin position="15"/>
        <end position="262"/>
    </location>
</feature>
<keyword evidence="2" id="KW-0547">Nucleotide-binding</keyword>
<dbReference type="PROSITE" id="PS50893">
    <property type="entry name" value="ABC_TRANSPORTER_2"/>
    <property type="match status" value="1"/>
</dbReference>
<dbReference type="CDD" id="cd03257">
    <property type="entry name" value="ABC_NikE_OppD_transporters"/>
    <property type="match status" value="1"/>
</dbReference>
<dbReference type="InterPro" id="IPR003439">
    <property type="entry name" value="ABC_transporter-like_ATP-bd"/>
</dbReference>
<dbReference type="Pfam" id="PF00005">
    <property type="entry name" value="ABC_tran"/>
    <property type="match status" value="1"/>
</dbReference>
<dbReference type="InterPro" id="IPR027417">
    <property type="entry name" value="P-loop_NTPase"/>
</dbReference>
<dbReference type="AlphaFoldDB" id="A0A317CSP0"/>
<dbReference type="SMART" id="SM00382">
    <property type="entry name" value="AAA"/>
    <property type="match status" value="1"/>
</dbReference>
<organism evidence="5 6">
    <name type="scientific">Leucothrix arctica</name>
    <dbReference type="NCBI Taxonomy" id="1481894"/>
    <lineage>
        <taxon>Bacteria</taxon>
        <taxon>Pseudomonadati</taxon>
        <taxon>Pseudomonadota</taxon>
        <taxon>Gammaproteobacteria</taxon>
        <taxon>Thiotrichales</taxon>
        <taxon>Thiotrichaceae</taxon>
        <taxon>Leucothrix</taxon>
    </lineage>
</organism>
<sequence>MSEQSVKQSQPLMDIRGLSVEYLVGDRRLRAVDNVSFTINKGETVGLAGESGCGKSTLAFALTKLQKPPALIVEGEVIFDGKDVLAFDEEELRRFRWKETSVVFQSAMNCLNPVISINQQICDVLRVHNPAMNRGELQDRARELLRIVGIHPDRLNQYPHQFSGGMRQRAVLAISLALKPQLIIMDEPTTALDVVVEREIMDQLSELKEQFGFSILLISHDLSLMGEITDRIAVMYAGKLVEIAPTEDVLFRPQHPYTKGLVNSFPDLLGEKKELTGIAGNPMNLFNPPAGCYFEERCPESTEQCKKSDPTLITLNSQHKAKCHLLS</sequence>
<gene>
    <name evidence="5" type="ORF">DKT75_01175</name>
</gene>
<dbReference type="InterPro" id="IPR017871">
    <property type="entry name" value="ABC_transporter-like_CS"/>
</dbReference>
<dbReference type="Gene3D" id="3.40.50.300">
    <property type="entry name" value="P-loop containing nucleotide triphosphate hydrolases"/>
    <property type="match status" value="1"/>
</dbReference>
<evidence type="ECO:0000256" key="2">
    <source>
        <dbReference type="ARBA" id="ARBA00022741"/>
    </source>
</evidence>
<dbReference type="GO" id="GO:0016887">
    <property type="term" value="F:ATP hydrolysis activity"/>
    <property type="evidence" value="ECO:0007669"/>
    <property type="project" value="InterPro"/>
</dbReference>
<dbReference type="InterPro" id="IPR003593">
    <property type="entry name" value="AAA+_ATPase"/>
</dbReference>
<dbReference type="PANTHER" id="PTHR43067:SF3">
    <property type="entry name" value="MALTOSE ABC TRANSPORTER, ATP-BINDING PROTEIN"/>
    <property type="match status" value="1"/>
</dbReference>
<protein>
    <submittedName>
        <fullName evidence="5">Sugar ABC transporter ATP-binding protein</fullName>
    </submittedName>
</protein>
<name>A0A317CSP0_9GAMM</name>
<comment type="caution">
    <text evidence="5">The sequence shown here is derived from an EMBL/GenBank/DDBJ whole genome shotgun (WGS) entry which is preliminary data.</text>
</comment>
<evidence type="ECO:0000259" key="4">
    <source>
        <dbReference type="PROSITE" id="PS50893"/>
    </source>
</evidence>
<dbReference type="EMBL" id="QGKL01000006">
    <property type="protein sequence ID" value="PWQ99342.1"/>
    <property type="molecule type" value="Genomic_DNA"/>
</dbReference>
<reference evidence="5 6" key="1">
    <citation type="submission" date="2018-05" db="EMBL/GenBank/DDBJ databases">
        <title>Leucothrix arctica sp. nov., isolated from Arctic seawater.</title>
        <authorList>
            <person name="Choi A."/>
            <person name="Baek K."/>
        </authorList>
    </citation>
    <scope>NUCLEOTIDE SEQUENCE [LARGE SCALE GENOMIC DNA]</scope>
    <source>
        <strain evidence="5 6">IMCC9719</strain>
    </source>
</reference>
<keyword evidence="3 5" id="KW-0067">ATP-binding</keyword>
<dbReference type="Pfam" id="PF08352">
    <property type="entry name" value="oligo_HPY"/>
    <property type="match status" value="1"/>
</dbReference>